<dbReference type="InterPro" id="IPR036514">
    <property type="entry name" value="SGNH_hydro_sf"/>
</dbReference>
<sequence>MNQIINLFKYNLNEQIIKMNENSFEKGKIISLLKNLSLIFLSTWVIYAFDIEDDLNLPAIMTIVCVAFVLNAFLPISYRLFFFFIVSLVPIFYFFPLVQAFIFIGIALALIGVCHLPFSITIRKLLVVLFGIGLAYCQYAIKKTGFVGGLALTSNFVSLLGVMFMFRIILYLHELKYQKEKLSIWQSLSYFFTLPNFSFPIFPIIDFKLFNSTYYNQRDTEIYERGVNLIILGLLQLLLYRVVYYLLPLINEVDGVLMFFYYIIVSYLFLIRLNGLLNIAIGILRLFGFNLPDIFNYMFLAHGFDDYWRRVNIYWKDFMVKIFYYPIYFKFRKKSTIIALVIGTILTFFFNWFLHSYQWFWVLGKFSLRGPEIVFWSILCILVLVAVIYQTKNRGKSKSSHLNNKTWKFAFTRALQIIFTNLVIAIIYSLYNSPSFSDWMNLLIKMKSSSMVEIGYVLLIFLLALFILALGVWMYENEKFRTLFRFFYRSQDIYKFVFLTGILFITSSFASNLLSRKNQRTLQSYISHRLNKTDTEFQSKGYYEEILTGDQFNSQSWQNESKRPARWIRLNKTGAMIKKDLFVSLKPNIDIIFKDGYLTTNSWGMRDKEYTKKRPENTVRIAILGGSLEMGTGVDNNEVFENLVEDKLNNNRNASDPNYEVLNFSISGSSIIKNIEKFDKQVKDFEPTHVLLSMHEKEVFHFQKTLRWIEEQSESKENLESIFKNSPWLRDLVDFIEKENLSFDPNMKEEEEIKKGNILIDWCLNHLNKKCIDEGINFSLILFPSLDNKTQNLNEIEQLSKKNKIKYYDISTAYSNYNKSLLRIAKWDNHPNVKGHELIADALYLKINKKINLNEN</sequence>
<evidence type="ECO:0000313" key="3">
    <source>
        <dbReference type="Proteomes" id="UP000198379"/>
    </source>
</evidence>
<dbReference type="Gene3D" id="3.40.50.1110">
    <property type="entry name" value="SGNH hydrolase"/>
    <property type="match status" value="2"/>
</dbReference>
<dbReference type="RefSeq" id="WP_089373186.1">
    <property type="nucleotide sequence ID" value="NZ_BMEP01000004.1"/>
</dbReference>
<keyword evidence="2" id="KW-0012">Acyltransferase</keyword>
<dbReference type="Proteomes" id="UP000198379">
    <property type="component" value="Unassembled WGS sequence"/>
</dbReference>
<keyword evidence="1" id="KW-0472">Membrane</keyword>
<name>A0A239C8K1_9FLAO</name>
<feature type="transmembrane region" description="Helical" evidence="1">
    <location>
        <begin position="147"/>
        <end position="172"/>
    </location>
</feature>
<feature type="transmembrane region" description="Helical" evidence="1">
    <location>
        <begin position="451"/>
        <end position="475"/>
    </location>
</feature>
<dbReference type="SUPFAM" id="SSF52266">
    <property type="entry name" value="SGNH hydrolase"/>
    <property type="match status" value="1"/>
</dbReference>
<dbReference type="GO" id="GO:0016746">
    <property type="term" value="F:acyltransferase activity"/>
    <property type="evidence" value="ECO:0007669"/>
    <property type="project" value="UniProtKB-KW"/>
</dbReference>
<accession>A0A239C8K1</accession>
<dbReference type="GO" id="GO:0016788">
    <property type="term" value="F:hydrolase activity, acting on ester bonds"/>
    <property type="evidence" value="ECO:0007669"/>
    <property type="project" value="UniProtKB-ARBA"/>
</dbReference>
<reference evidence="2 3" key="1">
    <citation type="submission" date="2017-06" db="EMBL/GenBank/DDBJ databases">
        <authorList>
            <person name="Kim H.J."/>
            <person name="Triplett B.A."/>
        </authorList>
    </citation>
    <scope>NUCLEOTIDE SEQUENCE [LARGE SCALE GENOMIC DNA]</scope>
    <source>
        <strain evidence="2 3">DSM 25597</strain>
    </source>
</reference>
<keyword evidence="2" id="KW-0808">Transferase</keyword>
<feature type="transmembrane region" description="Helical" evidence="1">
    <location>
        <begin position="336"/>
        <end position="353"/>
    </location>
</feature>
<feature type="transmembrane region" description="Helical" evidence="1">
    <location>
        <begin position="55"/>
        <end position="73"/>
    </location>
</feature>
<evidence type="ECO:0000256" key="1">
    <source>
        <dbReference type="SAM" id="Phobius"/>
    </source>
</evidence>
<keyword evidence="1" id="KW-0812">Transmembrane</keyword>
<feature type="transmembrane region" description="Helical" evidence="1">
    <location>
        <begin position="125"/>
        <end position="141"/>
    </location>
</feature>
<evidence type="ECO:0000313" key="2">
    <source>
        <dbReference type="EMBL" id="SNS16567.1"/>
    </source>
</evidence>
<feature type="transmembrane region" description="Helical" evidence="1">
    <location>
        <begin position="184"/>
        <end position="205"/>
    </location>
</feature>
<feature type="transmembrane region" description="Helical" evidence="1">
    <location>
        <begin position="259"/>
        <end position="287"/>
    </location>
</feature>
<protein>
    <submittedName>
        <fullName evidence="2">D-alanyl-lipoteichoic acid acyltransferase DltB, MBOAT superfamily</fullName>
    </submittedName>
</protein>
<dbReference type="AlphaFoldDB" id="A0A239C8K1"/>
<feature type="transmembrane region" description="Helical" evidence="1">
    <location>
        <begin position="225"/>
        <end position="247"/>
    </location>
</feature>
<dbReference type="EMBL" id="FZNY01000007">
    <property type="protein sequence ID" value="SNS16567.1"/>
    <property type="molecule type" value="Genomic_DNA"/>
</dbReference>
<feature type="transmembrane region" description="Helical" evidence="1">
    <location>
        <begin position="410"/>
        <end position="431"/>
    </location>
</feature>
<feature type="transmembrane region" description="Helical" evidence="1">
    <location>
        <begin position="496"/>
        <end position="514"/>
    </location>
</feature>
<keyword evidence="3" id="KW-1185">Reference proteome</keyword>
<dbReference type="OrthoDB" id="9774205at2"/>
<feature type="transmembrane region" description="Helical" evidence="1">
    <location>
        <begin position="373"/>
        <end position="389"/>
    </location>
</feature>
<keyword evidence="1" id="KW-1133">Transmembrane helix</keyword>
<gene>
    <name evidence="2" type="ORF">SAMN06265376_107189</name>
</gene>
<organism evidence="2 3">
    <name type="scientific">Dokdonia pacifica</name>
    <dbReference type="NCBI Taxonomy" id="1627892"/>
    <lineage>
        <taxon>Bacteria</taxon>
        <taxon>Pseudomonadati</taxon>
        <taxon>Bacteroidota</taxon>
        <taxon>Flavobacteriia</taxon>
        <taxon>Flavobacteriales</taxon>
        <taxon>Flavobacteriaceae</taxon>
        <taxon>Dokdonia</taxon>
    </lineage>
</organism>
<feature type="transmembrane region" description="Helical" evidence="1">
    <location>
        <begin position="29"/>
        <end position="49"/>
    </location>
</feature>
<proteinExistence type="predicted"/>